<evidence type="ECO:0000256" key="1">
    <source>
        <dbReference type="SAM" id="Phobius"/>
    </source>
</evidence>
<dbReference type="InterPro" id="IPR007354">
    <property type="entry name" value="CruF-like"/>
</dbReference>
<name>A0A2U3QGC1_9BACT</name>
<sequence length="284" mass="31691">MESLAGLLFGTIALRPYVFIFLLVYLIGCSLHLGLKRAVSFCVAGYFVTWLSEYSSIHNGFPYGYYIYAGTTMGRELWILGVPFMDSLSYVFLAYASFSLALLAVSPVRLEKKVIYILETKGLRYSLKTTVLGALFMTCLDVIIDPVALRGERWFLGKIHEYPAGGVYFGVPISNFAGWFLVGFILILTLQRIDKYLGEAGDITGYRFSWRYLIGPALYYSVLLFNLCITFFIGEYAMAGTGFFIVVCLTTLLLYSKVRLSSGGEAEAALSAHLNDFPMAETVK</sequence>
<feature type="transmembrane region" description="Helical" evidence="1">
    <location>
        <begin position="38"/>
        <end position="57"/>
    </location>
</feature>
<dbReference type="Pfam" id="PF04240">
    <property type="entry name" value="Caroten_synth"/>
    <property type="match status" value="1"/>
</dbReference>
<feature type="transmembrane region" description="Helical" evidence="1">
    <location>
        <begin position="238"/>
        <end position="255"/>
    </location>
</feature>
<dbReference type="PANTHER" id="PTHR39419:SF1">
    <property type="entry name" value="SLL0814 PROTEIN"/>
    <property type="match status" value="1"/>
</dbReference>
<keyword evidence="1" id="KW-0812">Transmembrane</keyword>
<organism evidence="2 3">
    <name type="scientific">Candidatus Sulfobium mesophilum</name>
    <dbReference type="NCBI Taxonomy" id="2016548"/>
    <lineage>
        <taxon>Bacteria</taxon>
        <taxon>Pseudomonadati</taxon>
        <taxon>Nitrospirota</taxon>
        <taxon>Nitrospiria</taxon>
        <taxon>Nitrospirales</taxon>
        <taxon>Nitrospiraceae</taxon>
        <taxon>Candidatus Sulfobium</taxon>
    </lineage>
</organism>
<evidence type="ECO:0000313" key="2">
    <source>
        <dbReference type="EMBL" id="SPQ00400.1"/>
    </source>
</evidence>
<feature type="transmembrane region" description="Helical" evidence="1">
    <location>
        <begin position="164"/>
        <end position="190"/>
    </location>
</feature>
<protein>
    <submittedName>
        <fullName evidence="2">Membrane protein-like protein</fullName>
    </submittedName>
</protein>
<keyword evidence="1" id="KW-1133">Transmembrane helix</keyword>
<feature type="transmembrane region" description="Helical" evidence="1">
    <location>
        <begin position="6"/>
        <end position="26"/>
    </location>
</feature>
<accession>A0A2U3QGC1</accession>
<feature type="transmembrane region" description="Helical" evidence="1">
    <location>
        <begin position="125"/>
        <end position="144"/>
    </location>
</feature>
<dbReference type="OrthoDB" id="9811293at2"/>
<dbReference type="PANTHER" id="PTHR39419">
    <property type="entry name" value="SLL0814 PROTEIN"/>
    <property type="match status" value="1"/>
</dbReference>
<dbReference type="Proteomes" id="UP000245125">
    <property type="component" value="Unassembled WGS sequence"/>
</dbReference>
<dbReference type="AlphaFoldDB" id="A0A2U3QGC1"/>
<reference evidence="3" key="1">
    <citation type="submission" date="2018-03" db="EMBL/GenBank/DDBJ databases">
        <authorList>
            <person name="Zecchin S."/>
        </authorList>
    </citation>
    <scope>NUCLEOTIDE SEQUENCE [LARGE SCALE GENOMIC DNA]</scope>
</reference>
<evidence type="ECO:0000313" key="3">
    <source>
        <dbReference type="Proteomes" id="UP000245125"/>
    </source>
</evidence>
<feature type="transmembrane region" description="Helical" evidence="1">
    <location>
        <begin position="210"/>
        <end position="232"/>
    </location>
</feature>
<keyword evidence="3" id="KW-1185">Reference proteome</keyword>
<proteinExistence type="predicted"/>
<keyword evidence="1" id="KW-0472">Membrane</keyword>
<dbReference type="EMBL" id="OUUY01000067">
    <property type="protein sequence ID" value="SPQ00400.1"/>
    <property type="molecule type" value="Genomic_DNA"/>
</dbReference>
<feature type="transmembrane region" description="Helical" evidence="1">
    <location>
        <begin position="77"/>
        <end position="105"/>
    </location>
</feature>
<gene>
    <name evidence="2" type="ORF">NBG4_220033</name>
</gene>